<evidence type="ECO:0000256" key="1">
    <source>
        <dbReference type="ARBA" id="ARBA00022527"/>
    </source>
</evidence>
<dbReference type="PROSITE" id="PS00108">
    <property type="entry name" value="PROTEIN_KINASE_ST"/>
    <property type="match status" value="1"/>
</dbReference>
<dbReference type="InterPro" id="IPR017441">
    <property type="entry name" value="Protein_kinase_ATP_BS"/>
</dbReference>
<dbReference type="InterPro" id="IPR011009">
    <property type="entry name" value="Kinase-like_dom_sf"/>
</dbReference>
<evidence type="ECO:0000256" key="3">
    <source>
        <dbReference type="ARBA" id="ARBA00022741"/>
    </source>
</evidence>
<keyword evidence="1 9" id="KW-0723">Serine/threonine-protein kinase</keyword>
<dbReference type="Proteomes" id="UP000253551">
    <property type="component" value="Unassembled WGS sequence"/>
</dbReference>
<comment type="similarity">
    <text evidence="10">Belongs to the protein kinase superfamily. Ser/Thr protein kinase family. CK2 subfamily.</text>
</comment>
<dbReference type="PANTHER" id="PTHR24054:SF0">
    <property type="entry name" value="CASEIN KINASE II SUBUNIT ALPHA"/>
    <property type="match status" value="1"/>
</dbReference>
<evidence type="ECO:0000313" key="13">
    <source>
        <dbReference type="Proteomes" id="UP000253551"/>
    </source>
</evidence>
<feature type="non-terminal residue" evidence="12">
    <location>
        <position position="272"/>
    </location>
</feature>
<keyword evidence="12" id="KW-0238">DNA-binding</keyword>
<keyword evidence="3 8" id="KW-0547">Nucleotide-binding</keyword>
<dbReference type="PROSITE" id="PS50011">
    <property type="entry name" value="PROTEIN_KINASE_DOM"/>
    <property type="match status" value="1"/>
</dbReference>
<evidence type="ECO:0000256" key="4">
    <source>
        <dbReference type="ARBA" id="ARBA00022777"/>
    </source>
</evidence>
<accession>A0A367JIQ8</accession>
<evidence type="ECO:0000259" key="11">
    <source>
        <dbReference type="PROSITE" id="PS50011"/>
    </source>
</evidence>
<dbReference type="GO" id="GO:0005634">
    <property type="term" value="C:nucleus"/>
    <property type="evidence" value="ECO:0007669"/>
    <property type="project" value="UniProtKB-SubCell"/>
</dbReference>
<organism evidence="12 13">
    <name type="scientific">Rhizopus stolonifer</name>
    <name type="common">Rhizopus nigricans</name>
    <dbReference type="NCBI Taxonomy" id="4846"/>
    <lineage>
        <taxon>Eukaryota</taxon>
        <taxon>Fungi</taxon>
        <taxon>Fungi incertae sedis</taxon>
        <taxon>Mucoromycota</taxon>
        <taxon>Mucoromycotina</taxon>
        <taxon>Mucoromycetes</taxon>
        <taxon>Mucorales</taxon>
        <taxon>Mucorineae</taxon>
        <taxon>Rhizopodaceae</taxon>
        <taxon>Rhizopus</taxon>
    </lineage>
</organism>
<evidence type="ECO:0000256" key="6">
    <source>
        <dbReference type="ARBA" id="ARBA00047899"/>
    </source>
</evidence>
<dbReference type="GO" id="GO:0005956">
    <property type="term" value="C:protein kinase CK2 complex"/>
    <property type="evidence" value="ECO:0007669"/>
    <property type="project" value="TreeGrafter"/>
</dbReference>
<dbReference type="CDD" id="cd14132">
    <property type="entry name" value="STKc_CK2_alpha"/>
    <property type="match status" value="1"/>
</dbReference>
<dbReference type="OrthoDB" id="10254671at2759"/>
<dbReference type="Pfam" id="PF00069">
    <property type="entry name" value="Pkinase"/>
    <property type="match status" value="1"/>
</dbReference>
<evidence type="ECO:0000313" key="12">
    <source>
        <dbReference type="EMBL" id="RCH89591.1"/>
    </source>
</evidence>
<keyword evidence="2 10" id="KW-0808">Transferase</keyword>
<reference evidence="12 13" key="1">
    <citation type="journal article" date="2018" name="G3 (Bethesda)">
        <title>Phylogenetic and Phylogenomic Definition of Rhizopus Species.</title>
        <authorList>
            <person name="Gryganskyi A.P."/>
            <person name="Golan J."/>
            <person name="Dolatabadi S."/>
            <person name="Mondo S."/>
            <person name="Robb S."/>
            <person name="Idnurm A."/>
            <person name="Muszewska A."/>
            <person name="Steczkiewicz K."/>
            <person name="Masonjones S."/>
            <person name="Liao H.L."/>
            <person name="Gajdeczka M.T."/>
            <person name="Anike F."/>
            <person name="Vuek A."/>
            <person name="Anishchenko I.M."/>
            <person name="Voigt K."/>
            <person name="de Hoog G.S."/>
            <person name="Smith M.E."/>
            <person name="Heitman J."/>
            <person name="Vilgalys R."/>
            <person name="Stajich J.E."/>
        </authorList>
    </citation>
    <scope>NUCLEOTIDE SEQUENCE [LARGE SCALE GENOMIC DNA]</scope>
    <source>
        <strain evidence="12 13">LSU 92-RS-03</strain>
    </source>
</reference>
<dbReference type="FunFam" id="1.10.510.10:FF:000059">
    <property type="entry name" value="Casein kinase II subunit alpha"/>
    <property type="match status" value="1"/>
</dbReference>
<keyword evidence="13" id="KW-1185">Reference proteome</keyword>
<comment type="subunit">
    <text evidence="10">Heterotetramer.</text>
</comment>
<evidence type="ECO:0000256" key="5">
    <source>
        <dbReference type="ARBA" id="ARBA00022840"/>
    </source>
</evidence>
<proteinExistence type="inferred from homology"/>
<dbReference type="STRING" id="4846.A0A367JIQ8"/>
<comment type="caution">
    <text evidence="12">The sequence shown here is derived from an EMBL/GenBank/DDBJ whole genome shotgun (WGS) entry which is preliminary data.</text>
</comment>
<dbReference type="GO" id="GO:0005524">
    <property type="term" value="F:ATP binding"/>
    <property type="evidence" value="ECO:0007669"/>
    <property type="project" value="UniProtKB-UniRule"/>
</dbReference>
<feature type="domain" description="Protein kinase" evidence="11">
    <location>
        <begin position="44"/>
        <end position="272"/>
    </location>
</feature>
<dbReference type="GO" id="GO:0004674">
    <property type="term" value="F:protein serine/threonine kinase activity"/>
    <property type="evidence" value="ECO:0007669"/>
    <property type="project" value="UniProtKB-UniRule"/>
</dbReference>
<dbReference type="AlphaFoldDB" id="A0A367JIQ8"/>
<evidence type="ECO:0000256" key="2">
    <source>
        <dbReference type="ARBA" id="ARBA00022679"/>
    </source>
</evidence>
<dbReference type="SMART" id="SM00220">
    <property type="entry name" value="S_TKc"/>
    <property type="match status" value="1"/>
</dbReference>
<dbReference type="FunFam" id="3.30.200.20:FF:000088">
    <property type="entry name" value="Casein kinase II subunit alpha"/>
    <property type="match status" value="1"/>
</dbReference>
<gene>
    <name evidence="12" type="primary">HD6</name>
    <name evidence="12" type="ORF">CU098_001393</name>
</gene>
<comment type="subcellular location">
    <subcellularLocation>
        <location evidence="10">Nucleus</location>
    </subcellularLocation>
</comment>
<feature type="binding site" evidence="8">
    <location>
        <position position="73"/>
    </location>
    <ligand>
        <name>ATP</name>
        <dbReference type="ChEBI" id="CHEBI:30616"/>
    </ligand>
</feature>
<keyword evidence="10" id="KW-0539">Nucleus</keyword>
<dbReference type="EC" id="2.7.11.1" evidence="10"/>
<dbReference type="InterPro" id="IPR008271">
    <property type="entry name" value="Ser/Thr_kinase_AS"/>
</dbReference>
<evidence type="ECO:0000256" key="9">
    <source>
        <dbReference type="RuleBase" id="RU000304"/>
    </source>
</evidence>
<evidence type="ECO:0000256" key="10">
    <source>
        <dbReference type="RuleBase" id="RU369118"/>
    </source>
</evidence>
<comment type="catalytic activity">
    <reaction evidence="7 10">
        <text>L-seryl-[protein] + ATP = O-phospho-L-seryl-[protein] + ADP + H(+)</text>
        <dbReference type="Rhea" id="RHEA:17989"/>
        <dbReference type="Rhea" id="RHEA-COMP:9863"/>
        <dbReference type="Rhea" id="RHEA-COMP:11604"/>
        <dbReference type="ChEBI" id="CHEBI:15378"/>
        <dbReference type="ChEBI" id="CHEBI:29999"/>
        <dbReference type="ChEBI" id="CHEBI:30616"/>
        <dbReference type="ChEBI" id="CHEBI:83421"/>
        <dbReference type="ChEBI" id="CHEBI:456216"/>
        <dbReference type="EC" id="2.7.11.1"/>
    </reaction>
</comment>
<dbReference type="SUPFAM" id="SSF56112">
    <property type="entry name" value="Protein kinase-like (PK-like)"/>
    <property type="match status" value="1"/>
</dbReference>
<dbReference type="GO" id="GO:0051726">
    <property type="term" value="P:regulation of cell cycle"/>
    <property type="evidence" value="ECO:0007669"/>
    <property type="project" value="TreeGrafter"/>
</dbReference>
<comment type="catalytic activity">
    <reaction evidence="6 10">
        <text>L-threonyl-[protein] + ATP = O-phospho-L-threonyl-[protein] + ADP + H(+)</text>
        <dbReference type="Rhea" id="RHEA:46608"/>
        <dbReference type="Rhea" id="RHEA-COMP:11060"/>
        <dbReference type="Rhea" id="RHEA-COMP:11605"/>
        <dbReference type="ChEBI" id="CHEBI:15378"/>
        <dbReference type="ChEBI" id="CHEBI:30013"/>
        <dbReference type="ChEBI" id="CHEBI:30616"/>
        <dbReference type="ChEBI" id="CHEBI:61977"/>
        <dbReference type="ChEBI" id="CHEBI:456216"/>
        <dbReference type="EC" id="2.7.11.1"/>
    </reaction>
</comment>
<dbReference type="GO" id="GO:0005829">
    <property type="term" value="C:cytosol"/>
    <property type="evidence" value="ECO:0007669"/>
    <property type="project" value="TreeGrafter"/>
</dbReference>
<evidence type="ECO:0000256" key="8">
    <source>
        <dbReference type="PROSITE-ProRule" id="PRU10141"/>
    </source>
</evidence>
<dbReference type="EMBL" id="PJQM01003308">
    <property type="protein sequence ID" value="RCH89591.1"/>
    <property type="molecule type" value="Genomic_DNA"/>
</dbReference>
<dbReference type="PANTHER" id="PTHR24054">
    <property type="entry name" value="CASEIN KINASE II SUBUNIT ALPHA"/>
    <property type="match status" value="1"/>
</dbReference>
<dbReference type="Gene3D" id="1.10.510.10">
    <property type="entry name" value="Transferase(Phosphotransferase) domain 1"/>
    <property type="match status" value="1"/>
</dbReference>
<dbReference type="InterPro" id="IPR000719">
    <property type="entry name" value="Prot_kinase_dom"/>
</dbReference>
<keyword evidence="12" id="KW-0371">Homeobox</keyword>
<name>A0A367JIQ8_RHIST</name>
<dbReference type="GO" id="GO:0003677">
    <property type="term" value="F:DNA binding"/>
    <property type="evidence" value="ECO:0007669"/>
    <property type="project" value="UniProtKB-KW"/>
</dbReference>
<evidence type="ECO:0000256" key="7">
    <source>
        <dbReference type="ARBA" id="ARBA00048679"/>
    </source>
</evidence>
<protein>
    <recommendedName>
        <fullName evidence="10">Casein kinase II subunit alpha</fullName>
        <shortName evidence="10">CK II alpha</shortName>
        <ecNumber evidence="10">2.7.11.1</ecNumber>
    </recommendedName>
</protein>
<dbReference type="InterPro" id="IPR045216">
    <property type="entry name" value="CK2_alpha"/>
</dbReference>
<dbReference type="GO" id="GO:0106310">
    <property type="term" value="F:protein serine kinase activity"/>
    <property type="evidence" value="ECO:0007669"/>
    <property type="project" value="UniProtKB-UniRule"/>
</dbReference>
<keyword evidence="4 10" id="KW-0418">Kinase</keyword>
<dbReference type="Gene3D" id="3.30.200.20">
    <property type="entry name" value="Phosphorylase Kinase, domain 1"/>
    <property type="match status" value="1"/>
</dbReference>
<comment type="function">
    <text evidence="10">Catalytic subunit of a constitutively active serine/threonine-protein kinase complex that phosphorylates a large number of substrates containing acidic residues C-terminal to the phosphorylated serine or threonine.</text>
</comment>
<keyword evidence="5 8" id="KW-0067">ATP-binding</keyword>
<dbReference type="PROSITE" id="PS00107">
    <property type="entry name" value="PROTEIN_KINASE_ATP"/>
    <property type="match status" value="1"/>
</dbReference>
<sequence>MSKASSMEIDHQIARVYANVNLERAPEYYDYDTLQIQWGDQEIYEICRKVGRGKYSEVFEGWNVKFEKRCVIKALKPVKKKKIRREIKILQNLFGGPNIVRLLDTVRDHESKIPSLIFEYINNVEYRILYPQFTDYDIRYYMFQLLRALDYCHSRGIMHRDVKPQNVMIDHEHRQLRLIDWGLADFYIPRMEYNVRVSSRCYKGPELLVDLQMYDYSLDMWSYGAMLAGMVFKKDPFFHGQDNDDQLVVISKVLGTASLQEYLQKYALVLGQ</sequence>